<dbReference type="InterPro" id="IPR015943">
    <property type="entry name" value="WD40/YVTN_repeat-like_dom_sf"/>
</dbReference>
<dbReference type="InterPro" id="IPR031778">
    <property type="entry name" value="Sortilin_N"/>
</dbReference>
<dbReference type="EMBL" id="CAJPWZ010000720">
    <property type="protein sequence ID" value="CAG2199306.1"/>
    <property type="molecule type" value="Genomic_DNA"/>
</dbReference>
<evidence type="ECO:0000313" key="5">
    <source>
        <dbReference type="EMBL" id="CAG2199306.1"/>
    </source>
</evidence>
<evidence type="ECO:0000256" key="3">
    <source>
        <dbReference type="SAM" id="SignalP"/>
    </source>
</evidence>
<dbReference type="Pfam" id="PF15902">
    <property type="entry name" value="Sortilin-Vps10"/>
    <property type="match status" value="1"/>
</dbReference>
<evidence type="ECO:0000313" key="6">
    <source>
        <dbReference type="Proteomes" id="UP000683360"/>
    </source>
</evidence>
<reference evidence="5" key="1">
    <citation type="submission" date="2021-03" db="EMBL/GenBank/DDBJ databases">
        <authorList>
            <person name="Bekaert M."/>
        </authorList>
    </citation>
    <scope>NUCLEOTIDE SEQUENCE</scope>
</reference>
<feature type="domain" description="Sortilin N-terminal" evidence="4">
    <location>
        <begin position="133"/>
        <end position="297"/>
    </location>
</feature>
<gene>
    <name evidence="5" type="ORF">MEDL_13996</name>
</gene>
<dbReference type="Proteomes" id="UP000683360">
    <property type="component" value="Unassembled WGS sequence"/>
</dbReference>
<protein>
    <recommendedName>
        <fullName evidence="4">Sortilin N-terminal domain-containing protein</fullName>
    </recommendedName>
</protein>
<name>A0A8S3R2H9_MYTED</name>
<dbReference type="OrthoDB" id="443634at2759"/>
<dbReference type="Gene3D" id="2.130.10.10">
    <property type="entry name" value="YVTN repeat-like/Quinoprotein amine dehydrogenase"/>
    <property type="match status" value="1"/>
</dbReference>
<dbReference type="GO" id="GO:0005794">
    <property type="term" value="C:Golgi apparatus"/>
    <property type="evidence" value="ECO:0007669"/>
    <property type="project" value="TreeGrafter"/>
</dbReference>
<keyword evidence="3" id="KW-0732">Signal</keyword>
<dbReference type="InterPro" id="IPR050310">
    <property type="entry name" value="VPS10-sortilin"/>
</dbReference>
<organism evidence="5 6">
    <name type="scientific">Mytilus edulis</name>
    <name type="common">Blue mussel</name>
    <dbReference type="NCBI Taxonomy" id="6550"/>
    <lineage>
        <taxon>Eukaryota</taxon>
        <taxon>Metazoa</taxon>
        <taxon>Spiralia</taxon>
        <taxon>Lophotrochozoa</taxon>
        <taxon>Mollusca</taxon>
        <taxon>Bivalvia</taxon>
        <taxon>Autobranchia</taxon>
        <taxon>Pteriomorphia</taxon>
        <taxon>Mytilida</taxon>
        <taxon>Mytiloidea</taxon>
        <taxon>Mytilidae</taxon>
        <taxon>Mytilinae</taxon>
        <taxon>Mytilus</taxon>
    </lineage>
</organism>
<dbReference type="PANTHER" id="PTHR12106:SF27">
    <property type="entry name" value="SORTILIN-RELATED RECEPTOR"/>
    <property type="match status" value="1"/>
</dbReference>
<proteinExistence type="predicted"/>
<feature type="chain" id="PRO_5035813078" description="Sortilin N-terminal domain-containing protein" evidence="3">
    <location>
        <begin position="26"/>
        <end position="339"/>
    </location>
</feature>
<keyword evidence="1" id="KW-0677">Repeat</keyword>
<accession>A0A8S3R2H9</accession>
<dbReference type="GO" id="GO:0016020">
    <property type="term" value="C:membrane"/>
    <property type="evidence" value="ECO:0007669"/>
    <property type="project" value="TreeGrafter"/>
</dbReference>
<evidence type="ECO:0000256" key="1">
    <source>
        <dbReference type="ARBA" id="ARBA00022737"/>
    </source>
</evidence>
<feature type="region of interest" description="Disordered" evidence="2">
    <location>
        <begin position="312"/>
        <end position="339"/>
    </location>
</feature>
<comment type="caution">
    <text evidence="5">The sequence shown here is derived from an EMBL/GenBank/DDBJ whole genome shotgun (WGS) entry which is preliminary data.</text>
</comment>
<keyword evidence="6" id="KW-1185">Reference proteome</keyword>
<dbReference type="PANTHER" id="PTHR12106">
    <property type="entry name" value="SORTILIN RELATED"/>
    <property type="match status" value="1"/>
</dbReference>
<dbReference type="GO" id="GO:0006892">
    <property type="term" value="P:post-Golgi vesicle-mediated transport"/>
    <property type="evidence" value="ECO:0007669"/>
    <property type="project" value="TreeGrafter"/>
</dbReference>
<sequence>MADHVHKLFISLCLLVIYKQFCVDSLRYGLKANTLHIPVQKLEDQFGERTRIIEADLSKILTKKESSTWNHRLFRRSTTKHTIAANFSTVTQLNDSHTQMIVHWAGLGSDVIIALSRDPRSNSKSSSNFKTLNSHYIFTDIINNYTFTTKDYGKTFRTLSVPFRPKTIQIHPSNPNVVLGMDEEEPRKRLYVSTNFGYNWRMMQEGVKAFHWGNKDYDKPNDIYVERVQMDGGSSIVKSSDFFVQDAQPLIMDVEDFQMIGQYMFAVKKVRLLGGTGNTLQLWVSYKRGKFVNAQFGNRYARLVRSKRGRKYQVRLKQSTPGSTPEDKQHLRNPLHQPI</sequence>
<dbReference type="SUPFAM" id="SSF110296">
    <property type="entry name" value="Oligoxyloglucan reducing end-specific cellobiohydrolase"/>
    <property type="match status" value="1"/>
</dbReference>
<dbReference type="AlphaFoldDB" id="A0A8S3R2H9"/>
<feature type="signal peptide" evidence="3">
    <location>
        <begin position="1"/>
        <end position="25"/>
    </location>
</feature>
<evidence type="ECO:0000256" key="2">
    <source>
        <dbReference type="SAM" id="MobiDB-lite"/>
    </source>
</evidence>
<evidence type="ECO:0000259" key="4">
    <source>
        <dbReference type="Pfam" id="PF15902"/>
    </source>
</evidence>